<evidence type="ECO:0000259" key="1">
    <source>
        <dbReference type="Pfam" id="PF12728"/>
    </source>
</evidence>
<reference evidence="2" key="1">
    <citation type="journal article" date="2014" name="Int. J. Syst. Evol. Microbiol.">
        <title>Complete genome sequence of Corynebacterium casei LMG S-19264T (=DSM 44701T), isolated from a smear-ripened cheese.</title>
        <authorList>
            <consortium name="US DOE Joint Genome Institute (JGI-PGF)"/>
            <person name="Walter F."/>
            <person name="Albersmeier A."/>
            <person name="Kalinowski J."/>
            <person name="Ruckert C."/>
        </authorList>
    </citation>
    <scope>NUCLEOTIDE SEQUENCE</scope>
    <source>
        <strain evidence="2">KCTC 42590</strain>
    </source>
</reference>
<dbReference type="InterPro" id="IPR010093">
    <property type="entry name" value="SinI_DNA-bd"/>
</dbReference>
<dbReference type="InterPro" id="IPR009061">
    <property type="entry name" value="DNA-bd_dom_put_sf"/>
</dbReference>
<dbReference type="SUPFAM" id="SSF46955">
    <property type="entry name" value="Putative DNA-binding domain"/>
    <property type="match status" value="1"/>
</dbReference>
<dbReference type="InterPro" id="IPR041657">
    <property type="entry name" value="HTH_17"/>
</dbReference>
<evidence type="ECO:0000313" key="3">
    <source>
        <dbReference type="Proteomes" id="UP000630923"/>
    </source>
</evidence>
<accession>A0A919AN24</accession>
<organism evidence="2 3">
    <name type="scientific">Kordiimonas sediminis</name>
    <dbReference type="NCBI Taxonomy" id="1735581"/>
    <lineage>
        <taxon>Bacteria</taxon>
        <taxon>Pseudomonadati</taxon>
        <taxon>Pseudomonadota</taxon>
        <taxon>Alphaproteobacteria</taxon>
        <taxon>Kordiimonadales</taxon>
        <taxon>Kordiimonadaceae</taxon>
        <taxon>Kordiimonas</taxon>
    </lineage>
</organism>
<feature type="domain" description="Helix-turn-helix" evidence="1">
    <location>
        <begin position="4"/>
        <end position="52"/>
    </location>
</feature>
<keyword evidence="3" id="KW-1185">Reference proteome</keyword>
<comment type="caution">
    <text evidence="2">The sequence shown here is derived from an EMBL/GenBank/DDBJ whole genome shotgun (WGS) entry which is preliminary data.</text>
</comment>
<protein>
    <recommendedName>
        <fullName evidence="1">Helix-turn-helix domain-containing protein</fullName>
    </recommendedName>
</protein>
<sequence length="56" mass="6570">MKPLLTIDEASHYLRVGRTSIYKLIRHRQLNSYKIGRRRLVDKESIDLLLKSLSSS</sequence>
<reference evidence="2" key="2">
    <citation type="submission" date="2020-09" db="EMBL/GenBank/DDBJ databases">
        <authorList>
            <person name="Sun Q."/>
            <person name="Kim S."/>
        </authorList>
    </citation>
    <scope>NUCLEOTIDE SEQUENCE</scope>
    <source>
        <strain evidence="2">KCTC 42590</strain>
    </source>
</reference>
<dbReference type="InterPro" id="IPR038148">
    <property type="entry name" value="Tn1545/Tn916_Xis"/>
</dbReference>
<gene>
    <name evidence="2" type="ORF">GCM10017044_04910</name>
</gene>
<dbReference type="Gene3D" id="3.90.105.50">
    <property type="match status" value="1"/>
</dbReference>
<evidence type="ECO:0000313" key="2">
    <source>
        <dbReference type="EMBL" id="GHF13840.1"/>
    </source>
</evidence>
<dbReference type="GO" id="GO:0003677">
    <property type="term" value="F:DNA binding"/>
    <property type="evidence" value="ECO:0007669"/>
    <property type="project" value="InterPro"/>
</dbReference>
<name>A0A919AN24_9PROT</name>
<dbReference type="AlphaFoldDB" id="A0A919AN24"/>
<dbReference type="NCBIfam" id="TIGR01764">
    <property type="entry name" value="excise"/>
    <property type="match status" value="1"/>
</dbReference>
<dbReference type="EMBL" id="BNCI01000001">
    <property type="protein sequence ID" value="GHF13840.1"/>
    <property type="molecule type" value="Genomic_DNA"/>
</dbReference>
<proteinExistence type="predicted"/>
<dbReference type="RefSeq" id="WP_191249965.1">
    <property type="nucleotide sequence ID" value="NZ_BNCI01000001.1"/>
</dbReference>
<dbReference type="Proteomes" id="UP000630923">
    <property type="component" value="Unassembled WGS sequence"/>
</dbReference>
<dbReference type="Pfam" id="PF12728">
    <property type="entry name" value="HTH_17"/>
    <property type="match status" value="1"/>
</dbReference>